<protein>
    <submittedName>
        <fullName evidence="7">Endoglucanase protein</fullName>
        <ecNumber evidence="7">3.2.1.4</ecNumber>
    </submittedName>
</protein>
<dbReference type="Proteomes" id="UP000031368">
    <property type="component" value="Chromosome"/>
</dbReference>
<sequence length="321" mass="36407">MKKLRERIVSATAIALLLSVATHPATPSLAQEAAGVPAPLSQAIVDKRPVLHADGIKFGAYDPHGDFTSQQGVATEHLFLPWEDVDLETLKAADAYAQARGRNLLISVEPWSWDVDWRLTSDELRQKVLRGDYDVNMRAIAQMITKLKSPVIVRWGQEMEDQNSRFSWAGWNPRDYVTAYRRMMDIVRAEAPGVEVMWSPKGLDGLDAYYPGDDYVDLVGLSVFGLEPYDTLAYGGPRDFRQALTDGYRRVSGYGKPIWVAELGYEGRDAYMRPWIDTVTLKHSDFPKLEEVVYFNDRDVHAWPFNLGRPNWRVIKGDETN</sequence>
<dbReference type="GO" id="GO:0008810">
    <property type="term" value="F:cellulase activity"/>
    <property type="evidence" value="ECO:0007669"/>
    <property type="project" value="UniProtKB-EC"/>
</dbReference>
<dbReference type="GO" id="GO:0016985">
    <property type="term" value="F:mannan endo-1,4-beta-mannosidase activity"/>
    <property type="evidence" value="ECO:0007669"/>
    <property type="project" value="InterPro"/>
</dbReference>
<evidence type="ECO:0000313" key="8">
    <source>
        <dbReference type="Proteomes" id="UP000031368"/>
    </source>
</evidence>
<proteinExistence type="inferred from homology"/>
<evidence type="ECO:0000259" key="6">
    <source>
        <dbReference type="PROSITE" id="PS51764"/>
    </source>
</evidence>
<dbReference type="AlphaFoldDB" id="A0A0B4X2X9"/>
<reference evidence="7 8" key="1">
    <citation type="submission" date="2013-11" db="EMBL/GenBank/DDBJ databases">
        <title>Complete genome sequence of Rhizobium gallicum bv. gallicum R602.</title>
        <authorList>
            <person name="Bustos P."/>
            <person name="Santamaria R.I."/>
            <person name="Lozano L."/>
            <person name="Acosta J.L."/>
            <person name="Ormeno-Orrillo E."/>
            <person name="Rogel M.A."/>
            <person name="Romero D."/>
            <person name="Cevallos M.A."/>
            <person name="Martinez-Romero E."/>
            <person name="Gonzalez V."/>
        </authorList>
    </citation>
    <scope>NUCLEOTIDE SEQUENCE [LARGE SCALE GENOMIC DNA]</scope>
    <source>
        <strain evidence="7 8">R602</strain>
    </source>
</reference>
<dbReference type="PROSITE" id="PS51764">
    <property type="entry name" value="GH26"/>
    <property type="match status" value="1"/>
</dbReference>
<dbReference type="InterPro" id="IPR017853">
    <property type="entry name" value="GH"/>
</dbReference>
<dbReference type="InterPro" id="IPR000805">
    <property type="entry name" value="Glyco_hydro_26"/>
</dbReference>
<dbReference type="Pfam" id="PF02156">
    <property type="entry name" value="Glyco_hydro_26"/>
    <property type="match status" value="1"/>
</dbReference>
<comment type="similarity">
    <text evidence="1 4">Belongs to the glycosyl hydrolase 26 family.</text>
</comment>
<feature type="domain" description="GH26" evidence="6">
    <location>
        <begin position="1"/>
        <end position="321"/>
    </location>
</feature>
<evidence type="ECO:0000256" key="3">
    <source>
        <dbReference type="ARBA" id="ARBA00023295"/>
    </source>
</evidence>
<feature type="signal peptide" evidence="5">
    <location>
        <begin position="1"/>
        <end position="30"/>
    </location>
</feature>
<feature type="active site" description="Nucleophile" evidence="4">
    <location>
        <position position="262"/>
    </location>
</feature>
<dbReference type="KEGG" id="rga:RGR602_CH01721"/>
<dbReference type="PANTHER" id="PTHR40079">
    <property type="entry name" value="MANNAN ENDO-1,4-BETA-MANNOSIDASE E-RELATED"/>
    <property type="match status" value="1"/>
</dbReference>
<feature type="chain" id="PRO_5002097334" evidence="5">
    <location>
        <begin position="31"/>
        <end position="321"/>
    </location>
</feature>
<dbReference type="EMBL" id="CP006877">
    <property type="protein sequence ID" value="AJD41060.1"/>
    <property type="molecule type" value="Genomic_DNA"/>
</dbReference>
<keyword evidence="3 4" id="KW-0326">Glycosidase</keyword>
<keyword evidence="2 4" id="KW-0378">Hydrolase</keyword>
<evidence type="ECO:0000256" key="1">
    <source>
        <dbReference type="ARBA" id="ARBA00007754"/>
    </source>
</evidence>
<dbReference type="EC" id="3.2.1.4" evidence="7"/>
<dbReference type="GO" id="GO:0006080">
    <property type="term" value="P:substituted mannan metabolic process"/>
    <property type="evidence" value="ECO:0007669"/>
    <property type="project" value="InterPro"/>
</dbReference>
<dbReference type="RefSeq" id="WP_039844734.1">
    <property type="nucleotide sequence ID" value="NZ_CP006877.1"/>
</dbReference>
<organism evidence="7 8">
    <name type="scientific">Rhizobium gallicum bv. gallicum R602sp</name>
    <dbReference type="NCBI Taxonomy" id="1041138"/>
    <lineage>
        <taxon>Bacteria</taxon>
        <taxon>Pseudomonadati</taxon>
        <taxon>Pseudomonadota</taxon>
        <taxon>Alphaproteobacteria</taxon>
        <taxon>Hyphomicrobiales</taxon>
        <taxon>Rhizobiaceae</taxon>
        <taxon>Rhizobium/Agrobacterium group</taxon>
        <taxon>Rhizobium</taxon>
    </lineage>
</organism>
<dbReference type="SUPFAM" id="SSF51445">
    <property type="entry name" value="(Trans)glycosidases"/>
    <property type="match status" value="1"/>
</dbReference>
<keyword evidence="8" id="KW-1185">Reference proteome</keyword>
<gene>
    <name evidence="7" type="ORF">RGR602_CH01721</name>
</gene>
<evidence type="ECO:0000256" key="2">
    <source>
        <dbReference type="ARBA" id="ARBA00022801"/>
    </source>
</evidence>
<dbReference type="InterPro" id="IPR022790">
    <property type="entry name" value="GH26_dom"/>
</dbReference>
<feature type="active site" description="Proton donor" evidence="4">
    <location>
        <position position="158"/>
    </location>
</feature>
<name>A0A0B4X2X9_9HYPH</name>
<evidence type="ECO:0000256" key="5">
    <source>
        <dbReference type="SAM" id="SignalP"/>
    </source>
</evidence>
<dbReference type="HOGENOM" id="CLU_064938_0_0_5"/>
<dbReference type="PANTHER" id="PTHR40079:SF4">
    <property type="entry name" value="GH26 DOMAIN-CONTAINING PROTEIN-RELATED"/>
    <property type="match status" value="1"/>
</dbReference>
<evidence type="ECO:0000313" key="7">
    <source>
        <dbReference type="EMBL" id="AJD41060.1"/>
    </source>
</evidence>
<evidence type="ECO:0000256" key="4">
    <source>
        <dbReference type="PROSITE-ProRule" id="PRU01100"/>
    </source>
</evidence>
<dbReference type="Gene3D" id="3.20.20.80">
    <property type="entry name" value="Glycosidases"/>
    <property type="match status" value="1"/>
</dbReference>
<accession>A0A0B4X2X9</accession>
<keyword evidence="5" id="KW-0732">Signal</keyword>